<dbReference type="EMBL" id="LMWN01000008">
    <property type="protein sequence ID" value="KUN08416.1"/>
    <property type="molecule type" value="Genomic_DNA"/>
</dbReference>
<dbReference type="SUPFAM" id="SSF47413">
    <property type="entry name" value="lambda repressor-like DNA-binding domains"/>
    <property type="match status" value="1"/>
</dbReference>
<dbReference type="InterPro" id="IPR043917">
    <property type="entry name" value="DUF5753"/>
</dbReference>
<dbReference type="Gene3D" id="1.10.260.40">
    <property type="entry name" value="lambda repressor-like DNA-binding domains"/>
    <property type="match status" value="1"/>
</dbReference>
<feature type="domain" description="HTH cro/C1-type" evidence="1">
    <location>
        <begin position="18"/>
        <end position="72"/>
    </location>
</feature>
<sequence length="283" mass="31856">MALRAEPTARQMRLAVELRRLRDAAGLTAREAARLLGVSPPHISQIETGFTGVSETRLRRLASNYACTDQEFIDALVAMATDRTRGWWEDYRELLPTPFLDLAELEHHSTYRRDVEFLFIPGLLQTEGYARAAFSSRVPELPREELELRVRHRMQRKAVLDRPAPIPYEAVVHEAALRIKVGDRTTVRAQLARVLELSEADHITVRVITFDVDGFGGTWSPMMLAGGTVARLDTAARDAPDGTGFTDSEAQLGVLRTLFRRVEAASLDPTRSRDFIHRLAKEL</sequence>
<dbReference type="SMART" id="SM00530">
    <property type="entry name" value="HTH_XRE"/>
    <property type="match status" value="1"/>
</dbReference>
<dbReference type="InterPro" id="IPR010982">
    <property type="entry name" value="Lambda_DNA-bd_dom_sf"/>
</dbReference>
<proteinExistence type="predicted"/>
<dbReference type="PROSITE" id="PS50943">
    <property type="entry name" value="HTH_CROC1"/>
    <property type="match status" value="1"/>
</dbReference>
<dbReference type="OrthoDB" id="3462393at2"/>
<dbReference type="GO" id="GO:0003677">
    <property type="term" value="F:DNA binding"/>
    <property type="evidence" value="ECO:0007669"/>
    <property type="project" value="UniProtKB-KW"/>
</dbReference>
<name>A0A101PBF6_9ACTN</name>
<evidence type="ECO:0000313" key="2">
    <source>
        <dbReference type="EMBL" id="KUN08416.1"/>
    </source>
</evidence>
<dbReference type="Pfam" id="PF19054">
    <property type="entry name" value="DUF5753"/>
    <property type="match status" value="1"/>
</dbReference>
<dbReference type="RefSeq" id="WP_067119862.1">
    <property type="nucleotide sequence ID" value="NZ_JBFACD010000013.1"/>
</dbReference>
<evidence type="ECO:0000313" key="3">
    <source>
        <dbReference type="Proteomes" id="UP000053127"/>
    </source>
</evidence>
<accession>A0A101PBF6</accession>
<keyword evidence="3" id="KW-1185">Reference proteome</keyword>
<comment type="caution">
    <text evidence="2">The sequence shown here is derived from an EMBL/GenBank/DDBJ whole genome shotgun (WGS) entry which is preliminary data.</text>
</comment>
<dbReference type="Proteomes" id="UP000053127">
    <property type="component" value="Unassembled WGS sequence"/>
</dbReference>
<dbReference type="CDD" id="cd00093">
    <property type="entry name" value="HTH_XRE"/>
    <property type="match status" value="1"/>
</dbReference>
<gene>
    <name evidence="2" type="ORF">AQI95_08585</name>
</gene>
<organism evidence="2 3">
    <name type="scientific">Streptomyces yokosukanensis</name>
    <dbReference type="NCBI Taxonomy" id="67386"/>
    <lineage>
        <taxon>Bacteria</taxon>
        <taxon>Bacillati</taxon>
        <taxon>Actinomycetota</taxon>
        <taxon>Actinomycetes</taxon>
        <taxon>Kitasatosporales</taxon>
        <taxon>Streptomycetaceae</taxon>
        <taxon>Streptomyces</taxon>
    </lineage>
</organism>
<protein>
    <submittedName>
        <fullName evidence="2">DNA-binding protein</fullName>
    </submittedName>
</protein>
<evidence type="ECO:0000259" key="1">
    <source>
        <dbReference type="PROSITE" id="PS50943"/>
    </source>
</evidence>
<dbReference type="Pfam" id="PF13560">
    <property type="entry name" value="HTH_31"/>
    <property type="match status" value="1"/>
</dbReference>
<dbReference type="STRING" id="67386.AQI95_08585"/>
<dbReference type="InterPro" id="IPR001387">
    <property type="entry name" value="Cro/C1-type_HTH"/>
</dbReference>
<dbReference type="AlphaFoldDB" id="A0A101PBF6"/>
<keyword evidence="2" id="KW-0238">DNA-binding</keyword>
<reference evidence="2 3" key="1">
    <citation type="submission" date="2015-10" db="EMBL/GenBank/DDBJ databases">
        <title>Draft genome sequence of Streptomyces yokosukanensis DSM 40224, type strain for the species Streptomyces yokosukanensis.</title>
        <authorList>
            <person name="Ruckert C."/>
            <person name="Winkler A."/>
            <person name="Kalinowski J."/>
            <person name="Kampfer P."/>
            <person name="Glaeser S."/>
        </authorList>
    </citation>
    <scope>NUCLEOTIDE SEQUENCE [LARGE SCALE GENOMIC DNA]</scope>
    <source>
        <strain evidence="2 3">DSM 40224</strain>
    </source>
</reference>